<keyword evidence="7" id="KW-1015">Disulfide bond</keyword>
<feature type="region of interest" description="Disordered" evidence="9">
    <location>
        <begin position="622"/>
        <end position="642"/>
    </location>
</feature>
<dbReference type="Pfam" id="PF00652">
    <property type="entry name" value="Ricin_B_lectin"/>
    <property type="match status" value="1"/>
</dbReference>
<evidence type="ECO:0000256" key="7">
    <source>
        <dbReference type="ARBA" id="ARBA00023157"/>
    </source>
</evidence>
<dbReference type="SUPFAM" id="SSF82895">
    <property type="entry name" value="TSP-1 type 1 repeat"/>
    <property type="match status" value="5"/>
</dbReference>
<dbReference type="Pfam" id="PF00090">
    <property type="entry name" value="TSP_1"/>
    <property type="match status" value="5"/>
</dbReference>
<dbReference type="SUPFAM" id="SSF49899">
    <property type="entry name" value="Concanavalin A-like lectins/glucanases"/>
    <property type="match status" value="1"/>
</dbReference>
<dbReference type="InterPro" id="IPR001024">
    <property type="entry name" value="PLAT/LH2_dom"/>
</dbReference>
<dbReference type="SMART" id="SM00458">
    <property type="entry name" value="RICIN"/>
    <property type="match status" value="1"/>
</dbReference>
<feature type="signal peptide" evidence="10">
    <location>
        <begin position="1"/>
        <end position="23"/>
    </location>
</feature>
<dbReference type="InterPro" id="IPR006558">
    <property type="entry name" value="LamG-like"/>
</dbReference>
<keyword evidence="6" id="KW-0106">Calcium</keyword>
<dbReference type="Gene3D" id="2.60.60.20">
    <property type="entry name" value="PLAT/LH2 domain"/>
    <property type="match status" value="1"/>
</dbReference>
<comment type="caution">
    <text evidence="12">The sequence shown here is derived from an EMBL/GenBank/DDBJ whole genome shotgun (WGS) entry which is preliminary data.</text>
</comment>
<keyword evidence="3" id="KW-0479">Metal-binding</keyword>
<dbReference type="Proteomes" id="UP000275408">
    <property type="component" value="Unassembled WGS sequence"/>
</dbReference>
<evidence type="ECO:0000256" key="3">
    <source>
        <dbReference type="ARBA" id="ARBA00022723"/>
    </source>
</evidence>
<dbReference type="PROSITE" id="PS50095">
    <property type="entry name" value="PLAT"/>
    <property type="match status" value="1"/>
</dbReference>
<dbReference type="InterPro" id="IPR000772">
    <property type="entry name" value="Ricin_B_lectin"/>
</dbReference>
<dbReference type="InterPro" id="IPR008979">
    <property type="entry name" value="Galactose-bd-like_sf"/>
</dbReference>
<dbReference type="Pfam" id="PF22633">
    <property type="entry name" value="F5_F8_type_C_2"/>
    <property type="match status" value="1"/>
</dbReference>
<dbReference type="GO" id="GO:0046872">
    <property type="term" value="F:metal ion binding"/>
    <property type="evidence" value="ECO:0007669"/>
    <property type="project" value="UniProtKB-KW"/>
</dbReference>
<keyword evidence="2" id="KW-0964">Secreted</keyword>
<dbReference type="PROSITE" id="PS50231">
    <property type="entry name" value="RICIN_B_LECTIN"/>
    <property type="match status" value="1"/>
</dbReference>
<dbReference type="EMBL" id="RCHS01001702">
    <property type="protein sequence ID" value="RMX52094.1"/>
    <property type="molecule type" value="Genomic_DNA"/>
</dbReference>
<feature type="compositionally biased region" description="Basic residues" evidence="9">
    <location>
        <begin position="1039"/>
        <end position="1051"/>
    </location>
</feature>
<dbReference type="SMART" id="SM00560">
    <property type="entry name" value="LamGL"/>
    <property type="match status" value="1"/>
</dbReference>
<sequence>MMMNRRLLWLTLLFAILWRSVYSQPLYNGDPQGPRPFYLNELFDPAEQPRPPPQQMYYGNMFNNPEVRIHQEWNVPQPRFPQHYQQHVPSIEDHNSLPKVLNISEEVQNRTADLLGNDTDDVNSGVHSVVRGLFGSKKKGSTSGGLVVHFTFDQIKDKLVIDDSPKANNGKLVGQYAQTMDSPKCKMSIRFEGGQGHIELDGNKLNEEKKDAMSISLWVRVVDNQRENTIYGCTGDRGTHYLSIKPNAAPNAVVNWLYKKPDGKVVFHVMSEPAIPSGMWTHITAVYNAALGKVKMFVNGEKIVTTTKDIVKLSFVGWSTSVEISKFSGNPLGFLDGSMDEFQIFTSALMHTEVQALMEKCEFPTDSTLYFVDVKTGPESFSGTPSRVFFKLIGEKGAHGEELLGEDFSRGSTRQFNVYSADVGRPVRISIRKDTKGIFSTDWYLEKVIVTVEDRTDGPSFIFNCNCWIGKDKNDLQKYLTPEKHVDGNWSPWSQWSGCGSGLCGGNKKVRTRSCTNPHPTGGGKACPGDSIEEGSCPIDGGWGAWGEWSACSKTCGGATVTRVRKCDNPAPSNGGKPCEAKDAQETKTDCNQPCEVGPLDGHWSDWSEWSPCAKSCGGSRVTRKRSCNNPSPQRGGEECPGEPTETAFDCETPCPVPGKWGDWEEWSVCSATCGTGNKVRTRECNNPAPQYGGECPGNGQETEACEIRKCPTNVVNGAWGPWGPWGECSEKEVCNKGVQLRTRQCNNPAPQNGGDVCPGTGSESQECPKTNCKETPQNTDATKPVEPNSFIALVCNSQNAELLSDSAKNPLVAAAFSNLPKLVPFLKGGYFAVKQNTKELNETCFEPMKLLTIAELAKLYPGFRSAKPMPFFTMPADTEHVTGIKVNLRADKALYGVEFLLDSASVYAPTDTVSLENVMFLFRVSPGKEEIVAHGFDDIGKAKFAVYASLVGENEVTIEGTSGQTATSEEIQAALSPNTPVANDFSFTQVLRRGVRNLDSKSPTDQLAPLENVSKDGKYAEKAAKMSNGPQKPDRNNIQRRRTFSKKKKSRIGEKQTRHNKFTHRSAVPLFSYEPINELREEMPITYPNAMTVNPLHAISPPLNMGATPNLKGLQDTPKRSLNLNIDQKILEILKRVNLGLVTISDLSLQISASMKEVIVRVSGKVAPNGIGGWFNFEIIRKDIFAVAFTTEQAAIEDFVQKMFNTKLGVFEKLEKTSFGISFTQKGYKVTPETKFQKEPLKSLMKKEVPDGLFFAAVTKFAANCGDNSHCKFGKILMGKDSWLKFHGGVNKAGVKVNAGVYGIPIKGDLKFNKVELFIEVKFGTAPVAPKVGFAVELDVPVEGEVSDKEEKMPSTSLQLGGKLFVTGAAEIGTTLYMNGMWKKAFGLSFLSIGNIQIGLTISLATGIPTEFTFNGRLEIGHDCQGKDDFKADGPCFSGEALVGISANPAGQYIYGELSPVTIGKILRMLGSKLQLPPPVLESGFPKGLIISAAWKDQKVPYAGATKEIKKGVFIKGTINILGFAPSVEILLSNEQIKFDLELDPVKLLGNVQLVRSIADKKKGPKFYVHAKRKPLQAEIYIQGAVVIFGNELEIMFKFTTERIESEVAVSLFNVFKARVAIAAGYGNPFANTGFTAKFTIETGFDQLSKKTSEVLVAALQAARKALEKAQVTVKEAKLACERKAGSFCNICEKLACDEITEECKHAMDKFKHYVGEKIDKFGRKIKSIGEKFESTFKKEKTKRYMDLLTDGMNCAAKLKQSSDHTAEYSNHAHSETRCHASRYGNSTHYRSTRRKRFVGKMMCEKLAKKACTMAKDLCKGSCNVVGHITKGMCQALDLAVYGLHVLEQKAYWAEQAVVKAAKNMLVVHSLSFETHLTSTPLDSTVSLGADVSIFGSRGQFKLEFNLADPLKNVHKLADTALEFFKKLFSPRPSKDVYDKPAEESDFEFSGEFRIQMNGTKDCLSTPASAKVGSPVTLGSCDGDVSQWVFTLTGGLMNVKSGLCAAMGSDQGQALVLQQACDVTSEEQKFTCNGTKITPVKDSGLCVTGSAGKTGSGVVEAKLLKCDDKTVKDEQAWMIYDDPRALSVCDKHVPDIALGKPALQSSLMSVDELQSESKGKKVNIPGVGPELAVDGNMATEPSAGSCSITAIEVDPWWKVDLQSEHIVTDVNVVSSSGNFSSPLSNFEVRVGILKDHKQNPMCGDQVRQLAEGEVWTAECKVPIPGQYVSVSMVGKGYLAICEVAVFARLDDKGKCSSELSRKRDEITYFSPEDMITNWNRF</sequence>
<dbReference type="InterPro" id="IPR036383">
    <property type="entry name" value="TSP1_rpt_sf"/>
</dbReference>
<proteinExistence type="predicted"/>
<keyword evidence="5" id="KW-0677">Repeat</keyword>
<dbReference type="SUPFAM" id="SSF49785">
    <property type="entry name" value="Galactose-binding domain-like"/>
    <property type="match status" value="1"/>
</dbReference>
<dbReference type="InterPro" id="IPR000884">
    <property type="entry name" value="TSP1_rpt"/>
</dbReference>
<keyword evidence="13" id="KW-1185">Reference proteome</keyword>
<dbReference type="SUPFAM" id="SSF50370">
    <property type="entry name" value="Ricin B-like lectins"/>
    <property type="match status" value="1"/>
</dbReference>
<feature type="domain" description="PLAT" evidence="11">
    <location>
        <begin position="368"/>
        <end position="483"/>
    </location>
</feature>
<feature type="chain" id="PRO_5018187850" description="PLAT domain-containing protein" evidence="10">
    <location>
        <begin position="24"/>
        <end position="2282"/>
    </location>
</feature>
<evidence type="ECO:0000313" key="12">
    <source>
        <dbReference type="EMBL" id="RMX52094.1"/>
    </source>
</evidence>
<dbReference type="InterPro" id="IPR036392">
    <property type="entry name" value="PLAT/LH2_dom_sf"/>
</dbReference>
<dbReference type="Gene3D" id="2.60.120.260">
    <property type="entry name" value="Galactose-binding domain-like"/>
    <property type="match status" value="1"/>
</dbReference>
<evidence type="ECO:0000256" key="6">
    <source>
        <dbReference type="ARBA" id="ARBA00022837"/>
    </source>
</evidence>
<dbReference type="Gene3D" id="2.80.10.50">
    <property type="match status" value="1"/>
</dbReference>
<dbReference type="SMART" id="SM00308">
    <property type="entry name" value="LH2"/>
    <property type="match status" value="1"/>
</dbReference>
<dbReference type="PANTHER" id="PTHR22906">
    <property type="entry name" value="PROPERDIN"/>
    <property type="match status" value="1"/>
</dbReference>
<comment type="caution">
    <text evidence="8">Lacks conserved residue(s) required for the propagation of feature annotation.</text>
</comment>
<evidence type="ECO:0000256" key="1">
    <source>
        <dbReference type="ARBA" id="ARBA00004613"/>
    </source>
</evidence>
<evidence type="ECO:0000256" key="2">
    <source>
        <dbReference type="ARBA" id="ARBA00022525"/>
    </source>
</evidence>
<evidence type="ECO:0000259" key="11">
    <source>
        <dbReference type="PROSITE" id="PS50095"/>
    </source>
</evidence>
<dbReference type="InterPro" id="IPR006585">
    <property type="entry name" value="FTP1"/>
</dbReference>
<gene>
    <name evidence="12" type="ORF">pdam_00019065</name>
</gene>
<protein>
    <recommendedName>
        <fullName evidence="11">PLAT domain-containing protein</fullName>
    </recommendedName>
</protein>
<dbReference type="PROSITE" id="PS50092">
    <property type="entry name" value="TSP1"/>
    <property type="match status" value="5"/>
</dbReference>
<reference evidence="12 13" key="1">
    <citation type="journal article" date="2018" name="Sci. Rep.">
        <title>Comparative analysis of the Pocillopora damicornis genome highlights role of immune system in coral evolution.</title>
        <authorList>
            <person name="Cunning R."/>
            <person name="Bay R.A."/>
            <person name="Gillette P."/>
            <person name="Baker A.C."/>
            <person name="Traylor-Knowles N."/>
        </authorList>
    </citation>
    <scope>NUCLEOTIDE SEQUENCE [LARGE SCALE GENOMIC DNA]</scope>
    <source>
        <strain evidence="12">RSMAS</strain>
        <tissue evidence="12">Whole animal</tissue>
    </source>
</reference>
<evidence type="ECO:0000313" key="13">
    <source>
        <dbReference type="Proteomes" id="UP000275408"/>
    </source>
</evidence>
<evidence type="ECO:0000256" key="4">
    <source>
        <dbReference type="ARBA" id="ARBA00022729"/>
    </source>
</evidence>
<evidence type="ECO:0000256" key="10">
    <source>
        <dbReference type="SAM" id="SignalP"/>
    </source>
</evidence>
<evidence type="ECO:0000256" key="8">
    <source>
        <dbReference type="PROSITE-ProRule" id="PRU00152"/>
    </source>
</evidence>
<feature type="region of interest" description="Disordered" evidence="9">
    <location>
        <begin position="1022"/>
        <end position="1060"/>
    </location>
</feature>
<dbReference type="Gene3D" id="2.60.120.200">
    <property type="match status" value="1"/>
</dbReference>
<dbReference type="PRINTS" id="PR01705">
    <property type="entry name" value="TSP1REPEAT"/>
</dbReference>
<dbReference type="SUPFAM" id="SSF49723">
    <property type="entry name" value="Lipase/lipooxygenase domain (PLAT/LH2 domain)"/>
    <property type="match status" value="1"/>
</dbReference>
<dbReference type="InterPro" id="IPR052065">
    <property type="entry name" value="Compl_asym_regulator"/>
</dbReference>
<evidence type="ECO:0000256" key="5">
    <source>
        <dbReference type="ARBA" id="ARBA00022737"/>
    </source>
</evidence>
<dbReference type="InterPro" id="IPR035992">
    <property type="entry name" value="Ricin_B-like_lectins"/>
</dbReference>
<dbReference type="FunFam" id="2.20.100.10:FF:000080">
    <property type="entry name" value="SCO-spondin"/>
    <property type="match status" value="1"/>
</dbReference>
<dbReference type="SMART" id="SM00607">
    <property type="entry name" value="FTP"/>
    <property type="match status" value="1"/>
</dbReference>
<organism evidence="12 13">
    <name type="scientific">Pocillopora damicornis</name>
    <name type="common">Cauliflower coral</name>
    <name type="synonym">Millepora damicornis</name>
    <dbReference type="NCBI Taxonomy" id="46731"/>
    <lineage>
        <taxon>Eukaryota</taxon>
        <taxon>Metazoa</taxon>
        <taxon>Cnidaria</taxon>
        <taxon>Anthozoa</taxon>
        <taxon>Hexacorallia</taxon>
        <taxon>Scleractinia</taxon>
        <taxon>Astrocoeniina</taxon>
        <taxon>Pocilloporidae</taxon>
        <taxon>Pocillopora</taxon>
    </lineage>
</organism>
<evidence type="ECO:0000256" key="9">
    <source>
        <dbReference type="SAM" id="MobiDB-lite"/>
    </source>
</evidence>
<dbReference type="Pfam" id="PF01477">
    <property type="entry name" value="PLAT"/>
    <property type="match status" value="1"/>
</dbReference>
<dbReference type="SMART" id="SM00209">
    <property type="entry name" value="TSP1"/>
    <property type="match status" value="5"/>
</dbReference>
<dbReference type="Gene3D" id="2.20.100.10">
    <property type="entry name" value="Thrombospondin type-1 (TSP1) repeat"/>
    <property type="match status" value="5"/>
</dbReference>
<dbReference type="PANTHER" id="PTHR22906:SF43">
    <property type="entry name" value="PROPERDIN"/>
    <property type="match status" value="1"/>
</dbReference>
<dbReference type="InterPro" id="IPR013320">
    <property type="entry name" value="ConA-like_dom_sf"/>
</dbReference>
<name>A0A3M6UF09_POCDA</name>
<accession>A0A3M6UF09</accession>
<dbReference type="Pfam" id="PF13385">
    <property type="entry name" value="Laminin_G_3"/>
    <property type="match status" value="1"/>
</dbReference>
<comment type="subcellular location">
    <subcellularLocation>
        <location evidence="1">Secreted</location>
    </subcellularLocation>
</comment>
<dbReference type="OrthoDB" id="10072494at2759"/>
<dbReference type="FunFam" id="2.20.100.10:FF:000001">
    <property type="entry name" value="semaphorin-5A isoform X1"/>
    <property type="match status" value="4"/>
</dbReference>
<keyword evidence="4 10" id="KW-0732">Signal</keyword>